<comment type="caution">
    <text evidence="3">The sequence shown here is derived from an EMBL/GenBank/DDBJ whole genome shotgun (WGS) entry which is preliminary data.</text>
</comment>
<dbReference type="SUPFAM" id="SSF54427">
    <property type="entry name" value="NTF2-like"/>
    <property type="match status" value="1"/>
</dbReference>
<evidence type="ECO:0000313" key="4">
    <source>
        <dbReference type="Proteomes" id="UP000228987"/>
    </source>
</evidence>
<dbReference type="Proteomes" id="UP000228987">
    <property type="component" value="Unassembled WGS sequence"/>
</dbReference>
<evidence type="ECO:0000259" key="2">
    <source>
        <dbReference type="Pfam" id="PF13577"/>
    </source>
</evidence>
<keyword evidence="1" id="KW-0732">Signal</keyword>
<dbReference type="Gene3D" id="3.10.450.50">
    <property type="match status" value="1"/>
</dbReference>
<dbReference type="EMBL" id="NVWI01000002">
    <property type="protein sequence ID" value="PCJ42895.1"/>
    <property type="molecule type" value="Genomic_DNA"/>
</dbReference>
<organism evidence="3 4">
    <name type="scientific">SAR86 cluster bacterium</name>
    <dbReference type="NCBI Taxonomy" id="2030880"/>
    <lineage>
        <taxon>Bacteria</taxon>
        <taxon>Pseudomonadati</taxon>
        <taxon>Pseudomonadota</taxon>
        <taxon>Gammaproteobacteria</taxon>
        <taxon>SAR86 cluster</taxon>
    </lineage>
</organism>
<reference evidence="4" key="1">
    <citation type="submission" date="2017-08" db="EMBL/GenBank/DDBJ databases">
        <title>A dynamic microbial community with high functional redundancy inhabits the cold, oxic subseafloor aquifer.</title>
        <authorList>
            <person name="Tully B.J."/>
            <person name="Wheat C.G."/>
            <person name="Glazer B.T."/>
            <person name="Huber J.A."/>
        </authorList>
    </citation>
    <scope>NUCLEOTIDE SEQUENCE [LARGE SCALE GENOMIC DNA]</scope>
</reference>
<evidence type="ECO:0000256" key="1">
    <source>
        <dbReference type="SAM" id="SignalP"/>
    </source>
</evidence>
<accession>A0A2A5CHC9</accession>
<feature type="domain" description="SnoaL-like" evidence="2">
    <location>
        <begin position="29"/>
        <end position="158"/>
    </location>
</feature>
<dbReference type="InterPro" id="IPR032710">
    <property type="entry name" value="NTF2-like_dom_sf"/>
</dbReference>
<dbReference type="InterPro" id="IPR037401">
    <property type="entry name" value="SnoaL-like"/>
</dbReference>
<dbReference type="AlphaFoldDB" id="A0A2A5CHC9"/>
<dbReference type="Pfam" id="PF13577">
    <property type="entry name" value="SnoaL_4"/>
    <property type="match status" value="1"/>
</dbReference>
<sequence>MNNKINYFLIVILIAFFSTKASAAEIPYEDRQAVYDLINTYSYAIDYYDTELLMTLFTEDGVFKVNSGGELINTRVGAEERYIEFSERAERRIQNGVGQGHHYLTNIVIDMPGEDYITGKVMAIVTNKPPGGSISVNSSGYYELEFRKEEGDWKISSLELFYD</sequence>
<evidence type="ECO:0000313" key="3">
    <source>
        <dbReference type="EMBL" id="PCJ42895.1"/>
    </source>
</evidence>
<name>A0A2A5CHC9_9GAMM</name>
<feature type="chain" id="PRO_5013014902" description="SnoaL-like domain-containing protein" evidence="1">
    <location>
        <begin position="24"/>
        <end position="163"/>
    </location>
</feature>
<feature type="signal peptide" evidence="1">
    <location>
        <begin position="1"/>
        <end position="23"/>
    </location>
</feature>
<proteinExistence type="predicted"/>
<protein>
    <recommendedName>
        <fullName evidence="2">SnoaL-like domain-containing protein</fullName>
    </recommendedName>
</protein>
<gene>
    <name evidence="3" type="ORF">COA71_05210</name>
</gene>
<dbReference type="CDD" id="cd00531">
    <property type="entry name" value="NTF2_like"/>
    <property type="match status" value="1"/>
</dbReference>